<protein>
    <submittedName>
        <fullName evidence="1">Uncharacterized protein</fullName>
    </submittedName>
</protein>
<reference evidence="2" key="1">
    <citation type="submission" date="2017-05" db="EMBL/GenBank/DDBJ databases">
        <authorList>
            <person name="Rodrigo-Torres L."/>
            <person name="Arahal R. D."/>
            <person name="Lucena T."/>
        </authorList>
    </citation>
    <scope>NUCLEOTIDE SEQUENCE [LARGE SCALE GENOMIC DNA]</scope>
    <source>
        <strain evidence="2">CECT 8489</strain>
    </source>
</reference>
<name>A0A238J199_9RHOB</name>
<dbReference type="Proteomes" id="UP000201838">
    <property type="component" value="Unassembled WGS sequence"/>
</dbReference>
<sequence length="226" mass="25838">MTQAPVGRQSQRLRAIHNFTNNVRCQECQIDKLLNPALGGASFQSNSFVAQTVFELPIPSIGKRNILDEHLINIRRPVTNNDLHLNASATLSERKLEHEVIWITLQLSAYKLLRPFGIETDRQFARSDLNPFHDNEGYSRLIRIPKAADKSFRLGFPIKPGCRLRSHKCDHTFRCKLDEVTNAALFDLPAKIVRISFAIWSYVEFRFERIGHCDSAPKLSVTRPDS</sequence>
<gene>
    <name evidence="1" type="ORF">BOA8489_02635</name>
</gene>
<organism evidence="1 2">
    <name type="scientific">Boseongicola aestuarii</name>
    <dbReference type="NCBI Taxonomy" id="1470561"/>
    <lineage>
        <taxon>Bacteria</taxon>
        <taxon>Pseudomonadati</taxon>
        <taxon>Pseudomonadota</taxon>
        <taxon>Alphaproteobacteria</taxon>
        <taxon>Rhodobacterales</taxon>
        <taxon>Paracoccaceae</taxon>
        <taxon>Boseongicola</taxon>
    </lineage>
</organism>
<evidence type="ECO:0000313" key="1">
    <source>
        <dbReference type="EMBL" id="SMX24509.1"/>
    </source>
</evidence>
<dbReference type="EMBL" id="FXXQ01000009">
    <property type="protein sequence ID" value="SMX24509.1"/>
    <property type="molecule type" value="Genomic_DNA"/>
</dbReference>
<keyword evidence="2" id="KW-1185">Reference proteome</keyword>
<evidence type="ECO:0000313" key="2">
    <source>
        <dbReference type="Proteomes" id="UP000201838"/>
    </source>
</evidence>
<accession>A0A238J199</accession>
<dbReference type="AlphaFoldDB" id="A0A238J199"/>
<proteinExistence type="predicted"/>